<feature type="compositionally biased region" description="Basic residues" evidence="1">
    <location>
        <begin position="296"/>
        <end position="309"/>
    </location>
</feature>
<evidence type="ECO:0000313" key="4">
    <source>
        <dbReference type="Proteomes" id="UP000035035"/>
    </source>
</evidence>
<dbReference type="HOGENOM" id="CLU_899445_0_0_11"/>
<feature type="domain" description="UvrD-like helicase C-terminal" evidence="2">
    <location>
        <begin position="66"/>
        <end position="111"/>
    </location>
</feature>
<dbReference type="Gene3D" id="3.40.50.300">
    <property type="entry name" value="P-loop containing nucleotide triphosphate hydrolases"/>
    <property type="match status" value="1"/>
</dbReference>
<evidence type="ECO:0000259" key="2">
    <source>
        <dbReference type="Pfam" id="PF13538"/>
    </source>
</evidence>
<gene>
    <name evidence="3" type="ORF">V525_13885</name>
</gene>
<dbReference type="PATRIC" id="fig|1423140.3.peg.2776"/>
<dbReference type="CDD" id="cd18809">
    <property type="entry name" value="SF1_C_RecD"/>
    <property type="match status" value="1"/>
</dbReference>
<comment type="caution">
    <text evidence="3">The sequence shown here is derived from an EMBL/GenBank/DDBJ whole genome shotgun (WGS) entry which is preliminary data.</text>
</comment>
<sequence>MHTRNSTMKAWPKGTGLDYVANGEIGVVVGRLSKKRNVPAKVEYSSQVGWTYGYWPSSSEDPPLELAWAVTVHKSQGSEFGTTFLILPSRIRVSRELLYTALTRHTDRVIILHDGSAADLRVLAQPSASETAARLTDLFRTPTPQQIVVAGNSHRVDSNLVHVTGTGVLVRSKNEVILADILESMVPGQWVYEQELVGTDGTIRYPDFTIETTTGQRIVWEHLGMLDNPQYAANWQAKKHWYRANGVLPLADGGGPGGTLVWTDDRNGVDVPAWRQLAQQVFFGEPSKGNPPAKKVPTKKAVPPKKRFG</sequence>
<dbReference type="EMBL" id="AYXO01000023">
    <property type="protein sequence ID" value="ETA06553.1"/>
    <property type="molecule type" value="Genomic_DNA"/>
</dbReference>
<protein>
    <recommendedName>
        <fullName evidence="2">UvrD-like helicase C-terminal domain-containing protein</fullName>
    </recommendedName>
</protein>
<dbReference type="Proteomes" id="UP000035035">
    <property type="component" value="Unassembled WGS sequence"/>
</dbReference>
<dbReference type="Gene3D" id="2.30.30.940">
    <property type="match status" value="1"/>
</dbReference>
<accession>W9DAX3</accession>
<dbReference type="SUPFAM" id="SSF52540">
    <property type="entry name" value="P-loop containing nucleoside triphosphate hydrolases"/>
    <property type="match status" value="1"/>
</dbReference>
<name>W9DAX3_9ACTN</name>
<dbReference type="Pfam" id="PF13538">
    <property type="entry name" value="UvrD_C_2"/>
    <property type="match status" value="1"/>
</dbReference>
<dbReference type="InterPro" id="IPR027417">
    <property type="entry name" value="P-loop_NTPase"/>
</dbReference>
<feature type="region of interest" description="Disordered" evidence="1">
    <location>
        <begin position="284"/>
        <end position="309"/>
    </location>
</feature>
<proteinExistence type="predicted"/>
<dbReference type="InterPro" id="IPR027785">
    <property type="entry name" value="UvrD-like_helicase_C"/>
</dbReference>
<dbReference type="AlphaFoldDB" id="W9DAX3"/>
<evidence type="ECO:0000256" key="1">
    <source>
        <dbReference type="SAM" id="MobiDB-lite"/>
    </source>
</evidence>
<organism evidence="3 4">
    <name type="scientific">Gordonia alkanivorans CGMCC 6845</name>
    <dbReference type="NCBI Taxonomy" id="1423140"/>
    <lineage>
        <taxon>Bacteria</taxon>
        <taxon>Bacillati</taxon>
        <taxon>Actinomycetota</taxon>
        <taxon>Actinomycetes</taxon>
        <taxon>Mycobacteriales</taxon>
        <taxon>Gordoniaceae</taxon>
        <taxon>Gordonia</taxon>
    </lineage>
</organism>
<keyword evidence="4" id="KW-1185">Reference proteome</keyword>
<evidence type="ECO:0000313" key="3">
    <source>
        <dbReference type="EMBL" id="ETA06553.1"/>
    </source>
</evidence>
<reference evidence="3 4" key="1">
    <citation type="journal article" date="2014" name="Genome Announc.">
        <title>Draft Genome Sequence of Gordonia alkanivorans Strain CGMCC6845, a Halotolerant Hydrocarbon-Degrading Bacterium.</title>
        <authorList>
            <person name="Wang X."/>
            <person name="Jin D."/>
            <person name="Zhou L."/>
            <person name="Wu L."/>
            <person name="An W."/>
            <person name="Zhao L."/>
        </authorList>
    </citation>
    <scope>NUCLEOTIDE SEQUENCE [LARGE SCALE GENOMIC DNA]</scope>
    <source>
        <strain evidence="3 4">CGMCC 6845</strain>
    </source>
</reference>